<accession>A0AA38RAP3</accession>
<feature type="compositionally biased region" description="Polar residues" evidence="1">
    <location>
        <begin position="44"/>
        <end position="58"/>
    </location>
</feature>
<dbReference type="Proteomes" id="UP001174691">
    <property type="component" value="Unassembled WGS sequence"/>
</dbReference>
<gene>
    <name evidence="2" type="ORF">NKR19_g9306</name>
</gene>
<sequence length="663" mass="74217">MEDIEECDACYARSNADAKRPRHLLWINNDDVKRPKSLPKSVLTDPSSTTQGDTTNPTGRIFPRRIVPWDDFAARQEQIWNILSTAGDLFSSQPAFLSRHQLDSVSSLLKPINSELGLRNFERDVIENAVQKLVDRAYMDPVLRSGLGLQGTISFESHTNLGDINDEPTSRPLEHMTLGGSGGGSAGALRQPPAAPRTRRRARGKGNRAHQFCIYRTSGGQNIPALAIEYKAPHKLSVDEVATGLESEIWPERDVINQDCQGFAFTARGTRCGCQAFVFLYIPDDPATVYFSVCVPNLDVMDDDDTRLHRTAAAQVFAFILQAVRARPPPESWHDEAERLGTWAVEYDDILRRIPETVRKGKEPRASPYKPHRWKGFERSPIRTRSRCQPPDATVRRPEEDDDAEDPPSPTPTQPRTGGRVVPSTTKGSGSGAKRRRRRRSKQQEQGQATETDTQSRPFCTQRCLLGLAYGGPMDEHCPNADHHGQAHIDQLATDRGPDADPMRIVRRSIYAGHAARSSRCACRATATRSSPRAWKFSTVPSLLQHENEVYDRLQPIQGTYDPVCLGHINLVKPYYYDSDVYTHFMFLSWAGRPLSYCGDRVNAAQAVNAVAAIFKAVHELRVLHRAAEPRNILYDTDSGSLMVVDFERAEFDGRQPLGSNRR</sequence>
<feature type="compositionally biased region" description="Basic residues" evidence="1">
    <location>
        <begin position="197"/>
        <end position="207"/>
    </location>
</feature>
<evidence type="ECO:0000256" key="1">
    <source>
        <dbReference type="SAM" id="MobiDB-lite"/>
    </source>
</evidence>
<comment type="caution">
    <text evidence="2">The sequence shown here is derived from an EMBL/GenBank/DDBJ whole genome shotgun (WGS) entry which is preliminary data.</text>
</comment>
<evidence type="ECO:0000313" key="3">
    <source>
        <dbReference type="Proteomes" id="UP001174691"/>
    </source>
</evidence>
<keyword evidence="3" id="KW-1185">Reference proteome</keyword>
<dbReference type="EMBL" id="JANBVN010000218">
    <property type="protein sequence ID" value="KAJ9132407.1"/>
    <property type="molecule type" value="Genomic_DNA"/>
</dbReference>
<feature type="region of interest" description="Disordered" evidence="1">
    <location>
        <begin position="358"/>
        <end position="456"/>
    </location>
</feature>
<dbReference type="SUPFAM" id="SSF56112">
    <property type="entry name" value="Protein kinase-like (PK-like)"/>
    <property type="match status" value="1"/>
</dbReference>
<organism evidence="2 3">
    <name type="scientific">Coniochaeta hoffmannii</name>
    <dbReference type="NCBI Taxonomy" id="91930"/>
    <lineage>
        <taxon>Eukaryota</taxon>
        <taxon>Fungi</taxon>
        <taxon>Dikarya</taxon>
        <taxon>Ascomycota</taxon>
        <taxon>Pezizomycotina</taxon>
        <taxon>Sordariomycetes</taxon>
        <taxon>Sordariomycetidae</taxon>
        <taxon>Coniochaetales</taxon>
        <taxon>Coniochaetaceae</taxon>
        <taxon>Coniochaeta</taxon>
    </lineage>
</organism>
<evidence type="ECO:0000313" key="2">
    <source>
        <dbReference type="EMBL" id="KAJ9132407.1"/>
    </source>
</evidence>
<protein>
    <submittedName>
        <fullName evidence="2">Serine/threonine protein kinase</fullName>
    </submittedName>
</protein>
<keyword evidence="2" id="KW-0723">Serine/threonine-protein kinase</keyword>
<name>A0AA38RAP3_9PEZI</name>
<feature type="region of interest" description="Disordered" evidence="1">
    <location>
        <begin position="160"/>
        <end position="207"/>
    </location>
</feature>
<feature type="region of interest" description="Disordered" evidence="1">
    <location>
        <begin position="37"/>
        <end position="60"/>
    </location>
</feature>
<keyword evidence="2" id="KW-0808">Transferase</keyword>
<keyword evidence="2" id="KW-0418">Kinase</keyword>
<dbReference type="GO" id="GO:0004674">
    <property type="term" value="F:protein serine/threonine kinase activity"/>
    <property type="evidence" value="ECO:0007669"/>
    <property type="project" value="UniProtKB-KW"/>
</dbReference>
<dbReference type="InterPro" id="IPR011009">
    <property type="entry name" value="Kinase-like_dom_sf"/>
</dbReference>
<feature type="compositionally biased region" description="Polar residues" evidence="1">
    <location>
        <begin position="444"/>
        <end position="456"/>
    </location>
</feature>
<reference evidence="2" key="1">
    <citation type="submission" date="2022-07" db="EMBL/GenBank/DDBJ databases">
        <title>Fungi with potential for degradation of polypropylene.</title>
        <authorList>
            <person name="Gostincar C."/>
        </authorList>
    </citation>
    <scope>NUCLEOTIDE SEQUENCE</scope>
    <source>
        <strain evidence="2">EXF-13287</strain>
    </source>
</reference>
<dbReference type="AlphaFoldDB" id="A0AA38RAP3"/>
<dbReference type="Gene3D" id="1.10.510.10">
    <property type="entry name" value="Transferase(Phosphotransferase) domain 1"/>
    <property type="match status" value="1"/>
</dbReference>
<proteinExistence type="predicted"/>